<dbReference type="EMBL" id="CP097636">
    <property type="protein sequence ID" value="URI08781.1"/>
    <property type="molecule type" value="Genomic_DNA"/>
</dbReference>
<keyword evidence="3" id="KW-1185">Reference proteome</keyword>
<sequence>MKVALFLELLLFALAGVSRFVWQRRGQAALGLLVFLLTIAGSAATPGPWWGY</sequence>
<keyword evidence="1" id="KW-0812">Transmembrane</keyword>
<evidence type="ECO:0000256" key="1">
    <source>
        <dbReference type="SAM" id="Phobius"/>
    </source>
</evidence>
<evidence type="ECO:0000313" key="3">
    <source>
        <dbReference type="Proteomes" id="UP001056201"/>
    </source>
</evidence>
<reference evidence="2" key="1">
    <citation type="submission" date="2022-05" db="EMBL/GenBank/DDBJ databases">
        <title>An RpoN-dependent PEP-CTERM gene is involved in floc formation of an Aquincola tertiaricarbonis strain.</title>
        <authorList>
            <person name="Qiu D."/>
            <person name="Xia M."/>
        </authorList>
    </citation>
    <scope>NUCLEOTIDE SEQUENCE</scope>
    <source>
        <strain evidence="2">RN12</strain>
    </source>
</reference>
<proteinExistence type="predicted"/>
<protein>
    <submittedName>
        <fullName evidence="2">Uncharacterized protein</fullName>
    </submittedName>
</protein>
<dbReference type="Proteomes" id="UP001056201">
    <property type="component" value="Chromosome 2"/>
</dbReference>
<accession>A0ABY4SCL4</accession>
<feature type="transmembrane region" description="Helical" evidence="1">
    <location>
        <begin position="29"/>
        <end position="50"/>
    </location>
</feature>
<keyword evidence="1" id="KW-0472">Membrane</keyword>
<evidence type="ECO:0000313" key="2">
    <source>
        <dbReference type="EMBL" id="URI08781.1"/>
    </source>
</evidence>
<keyword evidence="1" id="KW-1133">Transmembrane helix</keyword>
<organism evidence="2 3">
    <name type="scientific">Aquincola tertiaricarbonis</name>
    <dbReference type="NCBI Taxonomy" id="391953"/>
    <lineage>
        <taxon>Bacteria</taxon>
        <taxon>Pseudomonadati</taxon>
        <taxon>Pseudomonadota</taxon>
        <taxon>Betaproteobacteria</taxon>
        <taxon>Burkholderiales</taxon>
        <taxon>Sphaerotilaceae</taxon>
        <taxon>Aquincola</taxon>
    </lineage>
</organism>
<name>A0ABY4SCL4_AQUTE</name>
<gene>
    <name evidence="2" type="ORF">MW290_24705</name>
</gene>
<dbReference type="RefSeq" id="WP_250197001.1">
    <property type="nucleotide sequence ID" value="NZ_CP097636.1"/>
</dbReference>